<protein>
    <submittedName>
        <fullName evidence="1">Uncharacterized protein</fullName>
    </submittedName>
</protein>
<dbReference type="EMBL" id="LXQA010208696">
    <property type="protein sequence ID" value="MCI33931.1"/>
    <property type="molecule type" value="Genomic_DNA"/>
</dbReference>
<name>A0A392RBH6_9FABA</name>
<proteinExistence type="predicted"/>
<dbReference type="AlphaFoldDB" id="A0A392RBH6"/>
<dbReference type="Proteomes" id="UP000265520">
    <property type="component" value="Unassembled WGS sequence"/>
</dbReference>
<sequence length="60" mass="6611">MRRSTGALRRLVQKIAGWVLSVARCAGRYGVLRRLPKIHHSRVRTAARCADSCGAACSFI</sequence>
<keyword evidence="2" id="KW-1185">Reference proteome</keyword>
<comment type="caution">
    <text evidence="1">The sequence shown here is derived from an EMBL/GenBank/DDBJ whole genome shotgun (WGS) entry which is preliminary data.</text>
</comment>
<evidence type="ECO:0000313" key="2">
    <source>
        <dbReference type="Proteomes" id="UP000265520"/>
    </source>
</evidence>
<evidence type="ECO:0000313" key="1">
    <source>
        <dbReference type="EMBL" id="MCI33931.1"/>
    </source>
</evidence>
<organism evidence="1 2">
    <name type="scientific">Trifolium medium</name>
    <dbReference type="NCBI Taxonomy" id="97028"/>
    <lineage>
        <taxon>Eukaryota</taxon>
        <taxon>Viridiplantae</taxon>
        <taxon>Streptophyta</taxon>
        <taxon>Embryophyta</taxon>
        <taxon>Tracheophyta</taxon>
        <taxon>Spermatophyta</taxon>
        <taxon>Magnoliopsida</taxon>
        <taxon>eudicotyledons</taxon>
        <taxon>Gunneridae</taxon>
        <taxon>Pentapetalae</taxon>
        <taxon>rosids</taxon>
        <taxon>fabids</taxon>
        <taxon>Fabales</taxon>
        <taxon>Fabaceae</taxon>
        <taxon>Papilionoideae</taxon>
        <taxon>50 kb inversion clade</taxon>
        <taxon>NPAAA clade</taxon>
        <taxon>Hologalegina</taxon>
        <taxon>IRL clade</taxon>
        <taxon>Trifolieae</taxon>
        <taxon>Trifolium</taxon>
    </lineage>
</organism>
<accession>A0A392RBH6</accession>
<reference evidence="1 2" key="1">
    <citation type="journal article" date="2018" name="Front. Plant Sci.">
        <title>Red Clover (Trifolium pratense) and Zigzag Clover (T. medium) - A Picture of Genomic Similarities and Differences.</title>
        <authorList>
            <person name="Dluhosova J."/>
            <person name="Istvanek J."/>
            <person name="Nedelnik J."/>
            <person name="Repkova J."/>
        </authorList>
    </citation>
    <scope>NUCLEOTIDE SEQUENCE [LARGE SCALE GENOMIC DNA]</scope>
    <source>
        <strain evidence="2">cv. 10/8</strain>
        <tissue evidence="1">Leaf</tissue>
    </source>
</reference>